<evidence type="ECO:0000256" key="9">
    <source>
        <dbReference type="ARBA" id="ARBA00030465"/>
    </source>
</evidence>
<dbReference type="EC" id="2.3.1.282" evidence="5"/>
<comment type="catalytic activity">
    <reaction evidence="3">
        <text>2 a mycocerosyl-[mycocerosic acid synthase] + a phthiodiolone = a dimycocerosyl phthiodiolone + 2 holo-[mycocerosic acid synthase].</text>
        <dbReference type="EC" id="2.3.1.282"/>
    </reaction>
</comment>
<evidence type="ECO:0000256" key="4">
    <source>
        <dbReference type="ARBA" id="ARBA00006558"/>
    </source>
</evidence>
<dbReference type="InterPro" id="IPR052058">
    <property type="entry name" value="Alcohol_O-acetyltransferase"/>
</dbReference>
<name>A0A918MTL3_9ACTN</name>
<evidence type="ECO:0000259" key="12">
    <source>
        <dbReference type="Pfam" id="PF16911"/>
    </source>
</evidence>
<sequence>MTRQRPVSPFESVYFLDLGPAGLPLYDMPEFVESLVRGRPDPALMRRALGLLTEHHPILRSEVTSGEAGPLLRVRDRVRPPLTVLDGIEETYAELINSRPDWTESLLHAWLLRDGERSQVVLGIHHGVADGRSAFALLDEFWRYYTALAAGADPAPERREELPEAIDTRLAGAFPDAELDALVDAIAQGGAADAKPATLPTDAVGRPGRPDAARRFVCDRLEFPPRITDAVVAAARARGVTVNSLVTGLVLTAVRARLAPEHGPLTMTCGHGVDLRTRLTPHLPLSTVLNCITGLQTTLAVGHDDRPEAVGREVSGQVAGALARRDPERFLLAALRAGARGVAVPVPVVSYGISNVGRIPAHPVPEGMELLRFGGTANAPGMPPKIGVASFGGRLLVQNEYDSWTYGPEQMGPLRETLRASLTDLAIE</sequence>
<dbReference type="EMBL" id="BMUE01000012">
    <property type="protein sequence ID" value="GGW67145.1"/>
    <property type="molecule type" value="Genomic_DNA"/>
</dbReference>
<comment type="catalytic activity">
    <reaction evidence="2">
        <text>2 a mycocerosyl-[mycocerosic acid synthase] + a phenolphthiocerol = a dimycocerosyl phenolphthiocerol + 2 holo-[mycocerosic acid synthase].</text>
        <dbReference type="EC" id="2.3.1.282"/>
    </reaction>
</comment>
<dbReference type="Pfam" id="PF16911">
    <property type="entry name" value="PapA_C"/>
    <property type="match status" value="1"/>
</dbReference>
<evidence type="ECO:0000256" key="10">
    <source>
        <dbReference type="ARBA" id="ARBA00032317"/>
    </source>
</evidence>
<accession>A0A918MTL3</accession>
<dbReference type="Gene3D" id="3.30.559.30">
    <property type="entry name" value="Nonribosomal peptide synthetase, condensation domain"/>
    <property type="match status" value="1"/>
</dbReference>
<protein>
    <recommendedName>
        <fullName evidence="6">Phthiocerol/phthiodiolone dimycocerosyl transferase</fullName>
        <ecNumber evidence="5">2.3.1.282</ecNumber>
    </recommendedName>
    <alternativeName>
        <fullName evidence="11">Acyltransferase PapA5</fullName>
    </alternativeName>
    <alternativeName>
        <fullName evidence="9">Phthiocerol/phthiodiolone O-acyltransferase</fullName>
    </alternativeName>
    <alternativeName>
        <fullName evidence="10">Polyketide synthase-associated protein A5</fullName>
    </alternativeName>
</protein>
<keyword evidence="8" id="KW-0012">Acyltransferase</keyword>
<feature type="domain" description="Phthiocerol/phthiodiolone dimycocerosyl transferase C-terminal" evidence="12">
    <location>
        <begin position="214"/>
        <end position="396"/>
    </location>
</feature>
<dbReference type="InterPro" id="IPR023213">
    <property type="entry name" value="CAT-like_dom_sf"/>
</dbReference>
<evidence type="ECO:0000256" key="3">
    <source>
        <dbReference type="ARBA" id="ARBA00001907"/>
    </source>
</evidence>
<dbReference type="InterPro" id="IPR031641">
    <property type="entry name" value="PapA_C"/>
</dbReference>
<evidence type="ECO:0000256" key="8">
    <source>
        <dbReference type="ARBA" id="ARBA00023315"/>
    </source>
</evidence>
<keyword evidence="14" id="KW-1185">Reference proteome</keyword>
<comment type="similarity">
    <text evidence="4">Belongs to the acyltransferase PapA5 family.</text>
</comment>
<dbReference type="SUPFAM" id="SSF52777">
    <property type="entry name" value="CoA-dependent acyltransferases"/>
    <property type="match status" value="2"/>
</dbReference>
<dbReference type="RefSeq" id="WP_190017616.1">
    <property type="nucleotide sequence ID" value="NZ_BMUE01000012.1"/>
</dbReference>
<dbReference type="Gene3D" id="3.30.559.10">
    <property type="entry name" value="Chloramphenicol acetyltransferase-like domain"/>
    <property type="match status" value="1"/>
</dbReference>
<dbReference type="AlphaFoldDB" id="A0A918MTL3"/>
<dbReference type="GO" id="GO:0016746">
    <property type="term" value="F:acyltransferase activity"/>
    <property type="evidence" value="ECO:0007669"/>
    <property type="project" value="UniProtKB-KW"/>
</dbReference>
<proteinExistence type="inferred from homology"/>
<evidence type="ECO:0000313" key="13">
    <source>
        <dbReference type="EMBL" id="GGW67145.1"/>
    </source>
</evidence>
<keyword evidence="7" id="KW-0808">Transferase</keyword>
<evidence type="ECO:0000256" key="1">
    <source>
        <dbReference type="ARBA" id="ARBA00000026"/>
    </source>
</evidence>
<evidence type="ECO:0000256" key="5">
    <source>
        <dbReference type="ARBA" id="ARBA00012866"/>
    </source>
</evidence>
<dbReference type="PANTHER" id="PTHR28037">
    <property type="entry name" value="ALCOHOL O-ACETYLTRANSFERASE 1-RELATED"/>
    <property type="match status" value="1"/>
</dbReference>
<reference evidence="13" key="2">
    <citation type="submission" date="2020-09" db="EMBL/GenBank/DDBJ databases">
        <authorList>
            <person name="Sun Q."/>
            <person name="Ohkuma M."/>
        </authorList>
    </citation>
    <scope>NUCLEOTIDE SEQUENCE</scope>
    <source>
        <strain evidence="13">JCM 4490</strain>
    </source>
</reference>
<reference evidence="13" key="1">
    <citation type="journal article" date="2014" name="Int. J. Syst. Evol. Microbiol.">
        <title>Complete genome sequence of Corynebacterium casei LMG S-19264T (=DSM 44701T), isolated from a smear-ripened cheese.</title>
        <authorList>
            <consortium name="US DOE Joint Genome Institute (JGI-PGF)"/>
            <person name="Walter F."/>
            <person name="Albersmeier A."/>
            <person name="Kalinowski J."/>
            <person name="Ruckert C."/>
        </authorList>
    </citation>
    <scope>NUCLEOTIDE SEQUENCE</scope>
    <source>
        <strain evidence="13">JCM 4490</strain>
    </source>
</reference>
<evidence type="ECO:0000256" key="2">
    <source>
        <dbReference type="ARBA" id="ARBA00000625"/>
    </source>
</evidence>
<evidence type="ECO:0000256" key="6">
    <source>
        <dbReference type="ARBA" id="ARBA00013449"/>
    </source>
</evidence>
<comment type="caution">
    <text evidence="13">The sequence shown here is derived from an EMBL/GenBank/DDBJ whole genome shotgun (WGS) entry which is preliminary data.</text>
</comment>
<evidence type="ECO:0000256" key="11">
    <source>
        <dbReference type="ARBA" id="ARBA00033407"/>
    </source>
</evidence>
<organism evidence="13 14">
    <name type="scientific">Streptomyces lucensis JCM 4490</name>
    <dbReference type="NCBI Taxonomy" id="1306176"/>
    <lineage>
        <taxon>Bacteria</taxon>
        <taxon>Bacillati</taxon>
        <taxon>Actinomycetota</taxon>
        <taxon>Actinomycetes</taxon>
        <taxon>Kitasatosporales</taxon>
        <taxon>Streptomycetaceae</taxon>
        <taxon>Streptomyces</taxon>
    </lineage>
</organism>
<evidence type="ECO:0000256" key="7">
    <source>
        <dbReference type="ARBA" id="ARBA00022679"/>
    </source>
</evidence>
<dbReference type="Proteomes" id="UP000620224">
    <property type="component" value="Unassembled WGS sequence"/>
</dbReference>
<evidence type="ECO:0000313" key="14">
    <source>
        <dbReference type="Proteomes" id="UP000620224"/>
    </source>
</evidence>
<gene>
    <name evidence="13" type="ORF">GCM10010503_50330</name>
</gene>
<dbReference type="PANTHER" id="PTHR28037:SF1">
    <property type="entry name" value="ALCOHOL O-ACETYLTRANSFERASE 1-RELATED"/>
    <property type="match status" value="1"/>
</dbReference>
<comment type="catalytic activity">
    <reaction evidence="1">
        <text>2 a mycocerosyl-[mycocerosic acid synthase] + a phthiocerol = a dimycocerosyl phthiocerol + 2 holo-[mycocerosic acid synthase].</text>
        <dbReference type="EC" id="2.3.1.282"/>
    </reaction>
</comment>